<dbReference type="Pfam" id="PF00580">
    <property type="entry name" value="UvrD-helicase"/>
    <property type="match status" value="1"/>
</dbReference>
<gene>
    <name evidence="7" type="ORF">CJ669_02030</name>
</gene>
<dbReference type="PROSITE" id="PS51198">
    <property type="entry name" value="UVRD_HELICASE_ATP_BIND"/>
    <property type="match status" value="1"/>
</dbReference>
<dbReference type="Proteomes" id="UP000239065">
    <property type="component" value="Unassembled WGS sequence"/>
</dbReference>
<keyword evidence="2 5" id="KW-0378">Hydrolase</keyword>
<sequence length="504" mass="58925">MLLTAEQEEIVNSSLDSFKINAVAGSGKTTTLLEYAKKNSNLKILYLAYNKSLQIALNEKLKDYHLPNLHISTIHSLAYNKTEAYKYKLTPELKTNILEKLIINHEFQDNKKSYYPSLEYTTILKNLVNFYCNSNLIELDLKLLEEFKKQNDFGVKILDILNKKEKKLLEHLKLTLSSMKLGKIDAIHDFYLKMFYLNKKISSNLNYDLILIDEAQDISDVMIGIIENQKCRKIYVGDSFQQIYSFRYASNALNKIDLPSYELTFSFRFSNSYAKFLQSYLNSLYTLNGSKNIFLNGVDDNKLTTKVGKEFLDFNKQFTIISRTTFGLIQELIKHIHNKKKLFFEGGYNSYSFMNQTVYSIFYLKNRKNDKITIDEIKNFDTIFELETFAKETKNQDYLNIIRFVNSYGDNIFEINKKIKEYLVSNKDEADIIFTTTHKAKGMEYNQVIMTDDFITKKDILNRKKNLSFASICEELNIYYVAASRAKFVISLADLKLDYKEDKD</sequence>
<dbReference type="Gene3D" id="3.40.50.300">
    <property type="entry name" value="P-loop containing nucleotide triphosphate hydrolases"/>
    <property type="match status" value="2"/>
</dbReference>
<dbReference type="GO" id="GO:0043138">
    <property type="term" value="F:3'-5' DNA helicase activity"/>
    <property type="evidence" value="ECO:0007669"/>
    <property type="project" value="TreeGrafter"/>
</dbReference>
<evidence type="ECO:0000259" key="6">
    <source>
        <dbReference type="PROSITE" id="PS51198"/>
    </source>
</evidence>
<organism evidence="7 8">
    <name type="scientific">Aliarcobacter cryaerophilus</name>
    <dbReference type="NCBI Taxonomy" id="28198"/>
    <lineage>
        <taxon>Bacteria</taxon>
        <taxon>Pseudomonadati</taxon>
        <taxon>Campylobacterota</taxon>
        <taxon>Epsilonproteobacteria</taxon>
        <taxon>Campylobacterales</taxon>
        <taxon>Arcobacteraceae</taxon>
        <taxon>Aliarcobacter</taxon>
    </lineage>
</organism>
<dbReference type="InterPro" id="IPR014016">
    <property type="entry name" value="UvrD-like_ATP-bd"/>
</dbReference>
<evidence type="ECO:0000256" key="4">
    <source>
        <dbReference type="ARBA" id="ARBA00022840"/>
    </source>
</evidence>
<dbReference type="InterPro" id="IPR027417">
    <property type="entry name" value="P-loop_NTPase"/>
</dbReference>
<accession>A0A2S9SRT0</accession>
<keyword evidence="1 5" id="KW-0547">Nucleotide-binding</keyword>
<dbReference type="GO" id="GO:0031297">
    <property type="term" value="P:replication fork processing"/>
    <property type="evidence" value="ECO:0007669"/>
    <property type="project" value="TreeGrafter"/>
</dbReference>
<dbReference type="SUPFAM" id="SSF52540">
    <property type="entry name" value="P-loop containing nucleoside triphosphate hydrolases"/>
    <property type="match status" value="1"/>
</dbReference>
<dbReference type="AlphaFoldDB" id="A0A2S9SRT0"/>
<dbReference type="GO" id="GO:0016787">
    <property type="term" value="F:hydrolase activity"/>
    <property type="evidence" value="ECO:0007669"/>
    <property type="project" value="UniProtKB-UniRule"/>
</dbReference>
<evidence type="ECO:0000256" key="2">
    <source>
        <dbReference type="ARBA" id="ARBA00022801"/>
    </source>
</evidence>
<comment type="caution">
    <text evidence="7">The sequence shown here is derived from an EMBL/GenBank/DDBJ whole genome shotgun (WGS) entry which is preliminary data.</text>
</comment>
<keyword evidence="4 5" id="KW-0067">ATP-binding</keyword>
<feature type="domain" description="UvrD-like helicase ATP-binding" evidence="6">
    <location>
        <begin position="1"/>
        <end position="283"/>
    </location>
</feature>
<dbReference type="EMBL" id="NXGJ01000001">
    <property type="protein sequence ID" value="PRM89300.1"/>
    <property type="molecule type" value="Genomic_DNA"/>
</dbReference>
<dbReference type="InterPro" id="IPR000212">
    <property type="entry name" value="DNA_helicase_UvrD/REP"/>
</dbReference>
<dbReference type="RefSeq" id="WP_105908479.1">
    <property type="nucleotide sequence ID" value="NZ_NXGJ01000001.1"/>
</dbReference>
<dbReference type="GO" id="GO:0003677">
    <property type="term" value="F:DNA binding"/>
    <property type="evidence" value="ECO:0007669"/>
    <property type="project" value="InterPro"/>
</dbReference>
<dbReference type="GO" id="GO:0005524">
    <property type="term" value="F:ATP binding"/>
    <property type="evidence" value="ECO:0007669"/>
    <property type="project" value="UniProtKB-UniRule"/>
</dbReference>
<dbReference type="PANTHER" id="PTHR11070">
    <property type="entry name" value="UVRD / RECB / PCRA DNA HELICASE FAMILY MEMBER"/>
    <property type="match status" value="1"/>
</dbReference>
<name>A0A2S9SRT0_9BACT</name>
<keyword evidence="3 5" id="KW-0347">Helicase</keyword>
<protein>
    <submittedName>
        <fullName evidence="7">DNA helicase</fullName>
    </submittedName>
</protein>
<evidence type="ECO:0000313" key="7">
    <source>
        <dbReference type="EMBL" id="PRM89300.1"/>
    </source>
</evidence>
<dbReference type="GO" id="GO:0000724">
    <property type="term" value="P:double-strand break repair via homologous recombination"/>
    <property type="evidence" value="ECO:0007669"/>
    <property type="project" value="TreeGrafter"/>
</dbReference>
<evidence type="ECO:0000256" key="3">
    <source>
        <dbReference type="ARBA" id="ARBA00022806"/>
    </source>
</evidence>
<evidence type="ECO:0000313" key="8">
    <source>
        <dbReference type="Proteomes" id="UP000239065"/>
    </source>
</evidence>
<feature type="binding site" evidence="5">
    <location>
        <begin position="22"/>
        <end position="29"/>
    </location>
    <ligand>
        <name>ATP</name>
        <dbReference type="ChEBI" id="CHEBI:30616"/>
    </ligand>
</feature>
<dbReference type="PANTHER" id="PTHR11070:SF30">
    <property type="entry name" value="F-BOX DNA HELICASE 1"/>
    <property type="match status" value="1"/>
</dbReference>
<evidence type="ECO:0000256" key="1">
    <source>
        <dbReference type="ARBA" id="ARBA00022741"/>
    </source>
</evidence>
<proteinExistence type="predicted"/>
<reference evidence="7 8" key="1">
    <citation type="submission" date="2017-09" db="EMBL/GenBank/DDBJ databases">
        <title>Reassesment of A. cryaerophilus.</title>
        <authorList>
            <person name="Perez-Cataluna A."/>
            <person name="Collado L."/>
            <person name="Salgado O."/>
            <person name="Lefinanco V."/>
            <person name="Figueras M.J."/>
        </authorList>
    </citation>
    <scope>NUCLEOTIDE SEQUENCE [LARGE SCALE GENOMIC DNA]</scope>
    <source>
        <strain evidence="7 8">LMG 9861</strain>
    </source>
</reference>
<evidence type="ECO:0000256" key="5">
    <source>
        <dbReference type="PROSITE-ProRule" id="PRU00560"/>
    </source>
</evidence>